<dbReference type="GeneTree" id="ENSGT01120000274911"/>
<keyword evidence="2" id="KW-0812">Transmembrane</keyword>
<dbReference type="Pfam" id="PF07686">
    <property type="entry name" value="V-set"/>
    <property type="match status" value="1"/>
</dbReference>
<evidence type="ECO:0000313" key="6">
    <source>
        <dbReference type="Proteomes" id="UP000694620"/>
    </source>
</evidence>
<dbReference type="Ensembl" id="ENSECRT00000017123.1">
    <property type="protein sequence ID" value="ENSECRP00000016824.1"/>
    <property type="gene ID" value="ENSECRG00000011173.1"/>
</dbReference>
<keyword evidence="3" id="KW-0472">Membrane</keyword>
<dbReference type="PANTHER" id="PTHR11860:SF111">
    <property type="entry name" value="IMMUNOGLOBULIN SUBTYPE DOMAIN-CONTAINING PROTEIN"/>
    <property type="match status" value="1"/>
</dbReference>
<organism evidence="5 6">
    <name type="scientific">Erpetoichthys calabaricus</name>
    <name type="common">Rope fish</name>
    <name type="synonym">Calamoichthys calabaricus</name>
    <dbReference type="NCBI Taxonomy" id="27687"/>
    <lineage>
        <taxon>Eukaryota</taxon>
        <taxon>Metazoa</taxon>
        <taxon>Chordata</taxon>
        <taxon>Craniata</taxon>
        <taxon>Vertebrata</taxon>
        <taxon>Euteleostomi</taxon>
        <taxon>Actinopterygii</taxon>
        <taxon>Polypteriformes</taxon>
        <taxon>Polypteridae</taxon>
        <taxon>Erpetoichthys</taxon>
    </lineage>
</organism>
<dbReference type="InterPro" id="IPR013106">
    <property type="entry name" value="Ig_V-set"/>
</dbReference>
<reference evidence="5" key="2">
    <citation type="submission" date="2025-08" db="UniProtKB">
        <authorList>
            <consortium name="Ensembl"/>
        </authorList>
    </citation>
    <scope>IDENTIFICATION</scope>
</reference>
<proteinExistence type="predicted"/>
<feature type="domain" description="Immunoglobulin V-set" evidence="4">
    <location>
        <begin position="22"/>
        <end position="107"/>
    </location>
</feature>
<dbReference type="Gene3D" id="2.60.40.10">
    <property type="entry name" value="Immunoglobulins"/>
    <property type="match status" value="1"/>
</dbReference>
<comment type="subcellular location">
    <subcellularLocation>
        <location evidence="1">Membrane</location>
    </subcellularLocation>
</comment>
<reference evidence="5" key="3">
    <citation type="submission" date="2025-09" db="UniProtKB">
        <authorList>
            <consortium name="Ensembl"/>
        </authorList>
    </citation>
    <scope>IDENTIFICATION</scope>
</reference>
<name>A0A8C4SH70_ERPCA</name>
<dbReference type="PANTHER" id="PTHR11860">
    <property type="entry name" value="POLYMERIC-IMMUNOGLOBULIN RECEPTOR"/>
    <property type="match status" value="1"/>
</dbReference>
<keyword evidence="6" id="KW-1185">Reference proteome</keyword>
<protein>
    <recommendedName>
        <fullName evidence="4">Immunoglobulin V-set domain-containing protein</fullName>
    </recommendedName>
</protein>
<dbReference type="GO" id="GO:0005886">
    <property type="term" value="C:plasma membrane"/>
    <property type="evidence" value="ECO:0007669"/>
    <property type="project" value="TreeGrafter"/>
</dbReference>
<evidence type="ECO:0000313" key="5">
    <source>
        <dbReference type="Ensembl" id="ENSECRP00000016824.1"/>
    </source>
</evidence>
<dbReference type="InterPro" id="IPR050671">
    <property type="entry name" value="CD300_family_receptors"/>
</dbReference>
<evidence type="ECO:0000256" key="1">
    <source>
        <dbReference type="ARBA" id="ARBA00004370"/>
    </source>
</evidence>
<dbReference type="SUPFAM" id="SSF48726">
    <property type="entry name" value="Immunoglobulin"/>
    <property type="match status" value="1"/>
</dbReference>
<reference evidence="5" key="1">
    <citation type="submission" date="2021-06" db="EMBL/GenBank/DDBJ databases">
        <authorList>
            <consortium name="Wellcome Sanger Institute Data Sharing"/>
        </authorList>
    </citation>
    <scope>NUCLEOTIDE SEQUENCE [LARGE SCALE GENOMIC DNA]</scope>
</reference>
<dbReference type="GO" id="GO:0004888">
    <property type="term" value="F:transmembrane signaling receptor activity"/>
    <property type="evidence" value="ECO:0007669"/>
    <property type="project" value="TreeGrafter"/>
</dbReference>
<dbReference type="AlphaFoldDB" id="A0A8C4SH70"/>
<evidence type="ECO:0000256" key="2">
    <source>
        <dbReference type="ARBA" id="ARBA00022692"/>
    </source>
</evidence>
<accession>A0A8C4SH70</accession>
<evidence type="ECO:0000256" key="3">
    <source>
        <dbReference type="ARBA" id="ARBA00023136"/>
    </source>
</evidence>
<dbReference type="InterPro" id="IPR013783">
    <property type="entry name" value="Ig-like_fold"/>
</dbReference>
<dbReference type="InterPro" id="IPR036179">
    <property type="entry name" value="Ig-like_dom_sf"/>
</dbReference>
<sequence>MNQNLKEMFPFFSGVFSLSAESNIDGWEGGSAAVHCKYELQKYRDHVKYWCKGYPWQSCHILKKSNSPQETHSRVTIHDDKKKGIFTVILSELKREDNGRYACGIEISGVTLDEGLCYVGFGVSVFVIMWEIPDFSLMMISFKPYTVCIQSGCVLCGQTFKEQCSFLSTPYKINLFNPKMPFLESFSVAN</sequence>
<evidence type="ECO:0000259" key="4">
    <source>
        <dbReference type="Pfam" id="PF07686"/>
    </source>
</evidence>
<dbReference type="Proteomes" id="UP000694620">
    <property type="component" value="Chromosome 6"/>
</dbReference>